<dbReference type="GO" id="GO:0006412">
    <property type="term" value="P:translation"/>
    <property type="evidence" value="ECO:0007669"/>
    <property type="project" value="UniProtKB-KW"/>
</dbReference>
<dbReference type="SUPFAM" id="SSF89095">
    <property type="entry name" value="GatB/YqeY motif"/>
    <property type="match status" value="2"/>
</dbReference>
<keyword evidence="1" id="KW-0436">Ligase</keyword>
<dbReference type="Gene3D" id="1.10.10.410">
    <property type="match status" value="1"/>
</dbReference>
<dbReference type="InterPro" id="IPR003789">
    <property type="entry name" value="Asn/Gln_tRNA_amidoTrase-B-like"/>
</dbReference>
<comment type="caution">
    <text evidence="6">The sequence shown here is derived from an EMBL/GenBank/DDBJ whole genome shotgun (WGS) entry which is preliminary data.</text>
</comment>
<dbReference type="InterPro" id="IPR023168">
    <property type="entry name" value="GatB_Yqey_C_2"/>
</dbReference>
<dbReference type="GO" id="GO:0016740">
    <property type="term" value="F:transferase activity"/>
    <property type="evidence" value="ECO:0007669"/>
    <property type="project" value="UniProtKB-KW"/>
</dbReference>
<evidence type="ECO:0000313" key="6">
    <source>
        <dbReference type="EMBL" id="KKT60657.1"/>
    </source>
</evidence>
<proteinExistence type="predicted"/>
<dbReference type="AlphaFoldDB" id="A0A0G1KWI5"/>
<reference evidence="6 7" key="1">
    <citation type="journal article" date="2015" name="Nature">
        <title>rRNA introns, odd ribosomes, and small enigmatic genomes across a large radiation of phyla.</title>
        <authorList>
            <person name="Brown C.T."/>
            <person name="Hug L.A."/>
            <person name="Thomas B.C."/>
            <person name="Sharon I."/>
            <person name="Castelle C.J."/>
            <person name="Singh A."/>
            <person name="Wilkins M.J."/>
            <person name="Williams K.H."/>
            <person name="Banfield J.F."/>
        </authorList>
    </citation>
    <scope>NUCLEOTIDE SEQUENCE [LARGE SCALE GENOMIC DNA]</scope>
</reference>
<organism evidence="6 7">
    <name type="scientific">Candidatus Giovannonibacteria bacterium GW2011_GWA2_44_26</name>
    <dbReference type="NCBI Taxonomy" id="1618648"/>
    <lineage>
        <taxon>Bacteria</taxon>
        <taxon>Candidatus Giovannoniibacteriota</taxon>
    </lineage>
</organism>
<feature type="domain" description="Asn/Gln amidotransferase" evidence="5">
    <location>
        <begin position="69"/>
        <end position="197"/>
    </location>
</feature>
<evidence type="ECO:0000256" key="1">
    <source>
        <dbReference type="ARBA" id="ARBA00022598"/>
    </source>
</evidence>
<protein>
    <submittedName>
        <fullName evidence="6">Aspartyl/glutamyl-tRNA(Asn/Gln) amidotransferase subunit B</fullName>
    </submittedName>
</protein>
<keyword evidence="3" id="KW-0067">ATP-binding</keyword>
<evidence type="ECO:0000259" key="5">
    <source>
        <dbReference type="SMART" id="SM00845"/>
    </source>
</evidence>
<dbReference type="Pfam" id="PF02637">
    <property type="entry name" value="GatB_Yqey"/>
    <property type="match status" value="1"/>
</dbReference>
<dbReference type="Proteomes" id="UP000033945">
    <property type="component" value="Unassembled WGS sequence"/>
</dbReference>
<name>A0A0G1KWI5_9BACT</name>
<keyword evidence="6" id="KW-0808">Transferase</keyword>
<evidence type="ECO:0000313" key="7">
    <source>
        <dbReference type="Proteomes" id="UP000033945"/>
    </source>
</evidence>
<gene>
    <name evidence="6" type="ORF">UW55_C0047G0002</name>
</gene>
<dbReference type="PATRIC" id="fig|1618648.3.peg.1125"/>
<dbReference type="EMBL" id="LCIT01000047">
    <property type="protein sequence ID" value="KKT60657.1"/>
    <property type="molecule type" value="Genomic_DNA"/>
</dbReference>
<evidence type="ECO:0000256" key="2">
    <source>
        <dbReference type="ARBA" id="ARBA00022741"/>
    </source>
</evidence>
<evidence type="ECO:0000256" key="4">
    <source>
        <dbReference type="ARBA" id="ARBA00022917"/>
    </source>
</evidence>
<dbReference type="InterPro" id="IPR018027">
    <property type="entry name" value="Asn/Gln_amidotransferase"/>
</dbReference>
<dbReference type="SMART" id="SM00845">
    <property type="entry name" value="GatB_Yqey"/>
    <property type="match status" value="1"/>
</dbReference>
<dbReference type="PANTHER" id="PTHR11659">
    <property type="entry name" value="GLUTAMYL-TRNA GLN AMIDOTRANSFERASE SUBUNIT B MITOCHONDRIAL AND PROKARYOTIC PET112-RELATED"/>
    <property type="match status" value="1"/>
</dbReference>
<dbReference type="GO" id="GO:0005524">
    <property type="term" value="F:ATP binding"/>
    <property type="evidence" value="ECO:0007669"/>
    <property type="project" value="UniProtKB-KW"/>
</dbReference>
<evidence type="ECO:0000256" key="3">
    <source>
        <dbReference type="ARBA" id="ARBA00022840"/>
    </source>
</evidence>
<keyword evidence="2" id="KW-0547">Nucleotide-binding</keyword>
<accession>A0A0G1KWI5</accession>
<dbReference type="InterPro" id="IPR017959">
    <property type="entry name" value="Asn/Gln-tRNA_amidoTrfase_suB/E"/>
</dbReference>
<sequence>MKESAHDYRYFPDPDLPALIIGEIPEFDEKVLIASLPELPWQKRERYKRDFGLKDGDIEIYVRQPEWGRLLEEVTEILGNRDLVQLTSNYITSDLKTLVPARSLAEVVEMISAGEISSRGAKDILKIIQEKGGEPRVIANDKNLIQESDGEVLKKIAEEVLRENPGAPIDFLVGQAMKVTKGSANPQVLKEIFIKIL</sequence>
<keyword evidence="4" id="KW-0648">Protein biosynthesis</keyword>
<dbReference type="GO" id="GO:0016884">
    <property type="term" value="F:carbon-nitrogen ligase activity, with glutamine as amido-N-donor"/>
    <property type="evidence" value="ECO:0007669"/>
    <property type="project" value="InterPro"/>
</dbReference>